<evidence type="ECO:0000256" key="1">
    <source>
        <dbReference type="SAM" id="Phobius"/>
    </source>
</evidence>
<sequence>MKKAATLCFLVGTLLMFANMTVIDGGWRLVSYFAVAILFIVGLYLSYSAEL</sequence>
<dbReference type="Proteomes" id="UP001597519">
    <property type="component" value="Unassembled WGS sequence"/>
</dbReference>
<dbReference type="RefSeq" id="WP_377775842.1">
    <property type="nucleotide sequence ID" value="NZ_JBHUOQ010000005.1"/>
</dbReference>
<proteinExistence type="predicted"/>
<evidence type="ECO:0000313" key="3">
    <source>
        <dbReference type="Proteomes" id="UP001597519"/>
    </source>
</evidence>
<reference evidence="3" key="1">
    <citation type="journal article" date="2019" name="Int. J. Syst. Evol. Microbiol.">
        <title>The Global Catalogue of Microorganisms (GCM) 10K type strain sequencing project: providing services to taxonomists for standard genome sequencing and annotation.</title>
        <authorList>
            <consortium name="The Broad Institute Genomics Platform"/>
            <consortium name="The Broad Institute Genome Sequencing Center for Infectious Disease"/>
            <person name="Wu L."/>
            <person name="Ma J."/>
        </authorList>
    </citation>
    <scope>NUCLEOTIDE SEQUENCE [LARGE SCALE GENOMIC DNA]</scope>
    <source>
        <strain evidence="3">KCTC 33575</strain>
    </source>
</reference>
<dbReference type="EMBL" id="JBHUOQ010000005">
    <property type="protein sequence ID" value="MFD2831519.1"/>
    <property type="molecule type" value="Genomic_DNA"/>
</dbReference>
<keyword evidence="3" id="KW-1185">Reference proteome</keyword>
<keyword evidence="1" id="KW-0812">Transmembrane</keyword>
<keyword evidence="1" id="KW-1133">Transmembrane helix</keyword>
<accession>A0ABW5X1H1</accession>
<protein>
    <submittedName>
        <fullName evidence="2">Uncharacterized protein</fullName>
    </submittedName>
</protein>
<gene>
    <name evidence="2" type="ORF">ACFSX4_13665</name>
</gene>
<feature type="transmembrane region" description="Helical" evidence="1">
    <location>
        <begin position="30"/>
        <end position="47"/>
    </location>
</feature>
<keyword evidence="1" id="KW-0472">Membrane</keyword>
<organism evidence="2 3">
    <name type="scientific">Corticicoccus populi</name>
    <dbReference type="NCBI Taxonomy" id="1812821"/>
    <lineage>
        <taxon>Bacteria</taxon>
        <taxon>Bacillati</taxon>
        <taxon>Bacillota</taxon>
        <taxon>Bacilli</taxon>
        <taxon>Bacillales</taxon>
        <taxon>Staphylococcaceae</taxon>
        <taxon>Corticicoccus</taxon>
    </lineage>
</organism>
<comment type="caution">
    <text evidence="2">The sequence shown here is derived from an EMBL/GenBank/DDBJ whole genome shotgun (WGS) entry which is preliminary data.</text>
</comment>
<name>A0ABW5X1H1_9STAP</name>
<evidence type="ECO:0000313" key="2">
    <source>
        <dbReference type="EMBL" id="MFD2831519.1"/>
    </source>
</evidence>